<dbReference type="InterPro" id="IPR013785">
    <property type="entry name" value="Aldolase_TIM"/>
</dbReference>
<gene>
    <name evidence="6" type="ORF">ENO36_00520</name>
</gene>
<dbReference type="GO" id="GO:0003824">
    <property type="term" value="F:catalytic activity"/>
    <property type="evidence" value="ECO:0007669"/>
    <property type="project" value="InterPro"/>
</dbReference>
<dbReference type="PANTHER" id="PTHR43288">
    <property type="entry name" value="BIOTIN SYNTHASE-RELATED PROTEIN, RADICAL SAM SUPERFAMILY"/>
    <property type="match status" value="1"/>
</dbReference>
<evidence type="ECO:0000256" key="4">
    <source>
        <dbReference type="ARBA" id="ARBA00023014"/>
    </source>
</evidence>
<dbReference type="CDD" id="cd01335">
    <property type="entry name" value="Radical_SAM"/>
    <property type="match status" value="1"/>
</dbReference>
<name>A0A7C2UJL7_9CREN</name>
<dbReference type="PANTHER" id="PTHR43288:SF1">
    <property type="entry name" value="GLYCYL-RADICAL ENZYME ACTIVATING ENZYME MJ0021-RELATED"/>
    <property type="match status" value="1"/>
</dbReference>
<dbReference type="InterPro" id="IPR006638">
    <property type="entry name" value="Elp3/MiaA/NifB-like_rSAM"/>
</dbReference>
<keyword evidence="4" id="KW-0411">Iron-sulfur</keyword>
<evidence type="ECO:0000313" key="6">
    <source>
        <dbReference type="EMBL" id="HEU97326.1"/>
    </source>
</evidence>
<accession>A0A7C2UJL7</accession>
<dbReference type="PROSITE" id="PS51918">
    <property type="entry name" value="RADICAL_SAM"/>
    <property type="match status" value="1"/>
</dbReference>
<proteinExistence type="predicted"/>
<dbReference type="EMBL" id="DSFE01000013">
    <property type="protein sequence ID" value="HEU97326.1"/>
    <property type="molecule type" value="Genomic_DNA"/>
</dbReference>
<evidence type="ECO:0000259" key="5">
    <source>
        <dbReference type="PROSITE" id="PS51918"/>
    </source>
</evidence>
<keyword evidence="2" id="KW-0479">Metal-binding</keyword>
<dbReference type="SUPFAM" id="SSF102114">
    <property type="entry name" value="Radical SAM enzymes"/>
    <property type="match status" value="1"/>
</dbReference>
<organism evidence="6">
    <name type="scientific">Fervidicoccus fontis</name>
    <dbReference type="NCBI Taxonomy" id="683846"/>
    <lineage>
        <taxon>Archaea</taxon>
        <taxon>Thermoproteota</taxon>
        <taxon>Thermoprotei</taxon>
        <taxon>Fervidicoccales</taxon>
        <taxon>Fervidicoccaceae</taxon>
        <taxon>Fervidicoccus</taxon>
    </lineage>
</organism>
<dbReference type="InterPro" id="IPR058240">
    <property type="entry name" value="rSAM_sf"/>
</dbReference>
<evidence type="ECO:0000256" key="1">
    <source>
        <dbReference type="ARBA" id="ARBA00022691"/>
    </source>
</evidence>
<keyword evidence="1" id="KW-0949">S-adenosyl-L-methionine</keyword>
<dbReference type="GO" id="GO:0051536">
    <property type="term" value="F:iron-sulfur cluster binding"/>
    <property type="evidence" value="ECO:0007669"/>
    <property type="project" value="UniProtKB-KW"/>
</dbReference>
<evidence type="ECO:0000256" key="2">
    <source>
        <dbReference type="ARBA" id="ARBA00022723"/>
    </source>
</evidence>
<dbReference type="InterPro" id="IPR007197">
    <property type="entry name" value="rSAM"/>
</dbReference>
<dbReference type="SFLD" id="SFLDG01108">
    <property type="entry name" value="Uncharacterised_Radical_SAM_Su"/>
    <property type="match status" value="1"/>
</dbReference>
<dbReference type="AlphaFoldDB" id="A0A7C2UJL7"/>
<dbReference type="Pfam" id="PF04055">
    <property type="entry name" value="Radical_SAM"/>
    <property type="match status" value="1"/>
</dbReference>
<comment type="caution">
    <text evidence="6">The sequence shown here is derived from an EMBL/GenBank/DDBJ whole genome shotgun (WGS) entry which is preliminary data.</text>
</comment>
<evidence type="ECO:0000256" key="3">
    <source>
        <dbReference type="ARBA" id="ARBA00023004"/>
    </source>
</evidence>
<dbReference type="Proteomes" id="UP000885664">
    <property type="component" value="Unassembled WGS sequence"/>
</dbReference>
<dbReference type="SMART" id="SM00729">
    <property type="entry name" value="Elp3"/>
    <property type="match status" value="1"/>
</dbReference>
<protein>
    <submittedName>
        <fullName evidence="6">Radical SAM protein</fullName>
    </submittedName>
</protein>
<feature type="domain" description="Radical SAM core" evidence="5">
    <location>
        <begin position="5"/>
        <end position="222"/>
    </location>
</feature>
<dbReference type="Gene3D" id="3.20.20.70">
    <property type="entry name" value="Aldolase class I"/>
    <property type="match status" value="1"/>
</dbReference>
<dbReference type="SFLD" id="SFLDS00029">
    <property type="entry name" value="Radical_SAM"/>
    <property type="match status" value="1"/>
</dbReference>
<sequence length="331" mass="37132">MGCSLCFSGAKAVIFVTGLCREDCYYCPISNARKGKDVFYVNEREVRSMVEMVAEVERSGASSASITGGDPLERLDRTLAVIETLKKNFGPSFHIHLYTNGLLARNEVLASLERAGLDEIRFHPTRRDTWKRIEMAKKLTGMSVGAEIPAIPNTEEDILSLAEFLDKIGADFLNLNELEISESNFPFLQLKGFTASIDGRAVRGSAETALKVMKMAKELGLRIPIHFCPSVFKDEIQTKNRFLMTMKSDLKVFEKPTKDGTVLFGIIEGYDEGVAGRYLEEGILFPCRNDKLCFHPDDLNLIIRLGIGRRIELVESHPTVERFVINSERIL</sequence>
<keyword evidence="3" id="KW-0408">Iron</keyword>
<reference evidence="6" key="1">
    <citation type="journal article" date="2020" name="mSystems">
        <title>Genome- and Community-Level Interaction Insights into Carbon Utilization and Element Cycling Functions of Hydrothermarchaeota in Hydrothermal Sediment.</title>
        <authorList>
            <person name="Zhou Z."/>
            <person name="Liu Y."/>
            <person name="Xu W."/>
            <person name="Pan J."/>
            <person name="Luo Z.H."/>
            <person name="Li M."/>
        </authorList>
    </citation>
    <scope>NUCLEOTIDE SEQUENCE [LARGE SCALE GENOMIC DNA]</scope>
    <source>
        <strain evidence="6">SpSt-1259</strain>
    </source>
</reference>
<dbReference type="InterPro" id="IPR040087">
    <property type="entry name" value="MJ0021-like"/>
</dbReference>
<dbReference type="GO" id="GO:0046872">
    <property type="term" value="F:metal ion binding"/>
    <property type="evidence" value="ECO:0007669"/>
    <property type="project" value="UniProtKB-KW"/>
</dbReference>